<feature type="compositionally biased region" description="Pro residues" evidence="1">
    <location>
        <begin position="25"/>
        <end position="42"/>
    </location>
</feature>
<gene>
    <name evidence="2" type="ORF">F0U60_30560</name>
</gene>
<name>A0ABY9WXZ4_9BACT</name>
<dbReference type="Proteomes" id="UP001611383">
    <property type="component" value="Chromosome"/>
</dbReference>
<evidence type="ECO:0008006" key="4">
    <source>
        <dbReference type="Google" id="ProtNLM"/>
    </source>
</evidence>
<dbReference type="EMBL" id="CP043494">
    <property type="protein sequence ID" value="WNG48002.1"/>
    <property type="molecule type" value="Genomic_DNA"/>
</dbReference>
<reference evidence="2 3" key="1">
    <citation type="submission" date="2019-08" db="EMBL/GenBank/DDBJ databases">
        <title>Archangium and Cystobacter genomes.</title>
        <authorList>
            <person name="Chen I.-C.K."/>
            <person name="Wielgoss S."/>
        </authorList>
    </citation>
    <scope>NUCLEOTIDE SEQUENCE [LARGE SCALE GENOMIC DNA]</scope>
    <source>
        <strain evidence="2 3">Cbm 6</strain>
    </source>
</reference>
<feature type="compositionally biased region" description="Basic and acidic residues" evidence="1">
    <location>
        <begin position="1"/>
        <end position="10"/>
    </location>
</feature>
<accession>A0ABY9WXZ4</accession>
<organism evidence="2 3">
    <name type="scientific">Archangium minus</name>
    <dbReference type="NCBI Taxonomy" id="83450"/>
    <lineage>
        <taxon>Bacteria</taxon>
        <taxon>Pseudomonadati</taxon>
        <taxon>Myxococcota</taxon>
        <taxon>Myxococcia</taxon>
        <taxon>Myxococcales</taxon>
        <taxon>Cystobacterineae</taxon>
        <taxon>Archangiaceae</taxon>
        <taxon>Archangium</taxon>
    </lineage>
</organism>
<evidence type="ECO:0000313" key="2">
    <source>
        <dbReference type="EMBL" id="WNG48002.1"/>
    </source>
</evidence>
<protein>
    <recommendedName>
        <fullName evidence="4">DUF3352 domain-containing protein</fullName>
    </recommendedName>
</protein>
<keyword evidence="3" id="KW-1185">Reference proteome</keyword>
<evidence type="ECO:0000313" key="3">
    <source>
        <dbReference type="Proteomes" id="UP001611383"/>
    </source>
</evidence>
<feature type="compositionally biased region" description="Low complexity" evidence="1">
    <location>
        <begin position="79"/>
        <end position="93"/>
    </location>
</feature>
<sequence length="558" mass="58936">MAPGAPEHRLPRLLPFQGVDVMNPPSSPPGATPPPAPPPRSGPPRAVLIGAGVAVLVAVGAGAFFLGRRSSGPSGPGASGPSSGPVGTPSNSGLVLQALPPAPEKPQQMEVPSEPVRPAIWADVYSPAKVREALAGNAWVKEQLQKPLGKGFVGGWAAFLDTRAEDLGAQFKGAVFDVMAGQFLAAPFRVVWFSGDNRAGTPAIIVPEPGNAAMAAFDSMNGVVRRNEMVAQSCPGGEGEVPSEGFKLERWLVAEQALWAARTDERIVFGRHPLVVLQGLCEPHLDIEAPRNVDVELGFAAEPLGREAQLLTHVMGLGNGVRLQFAVEGNRLVGRGIAGRLGDEPRLDSAPLSDDLLRLVPEETPVLLALQLKLPEQLDRDTLKAFWSGKHYTGAVRTRQVAMVWTPRGSQELPTEVALLWGRPEDAQALGQIFSGSNKMETATLCGHHVMASTPVMLARLRRACEGKTPNLLSAAGPVVQGLRAPGSVSFGVNTGRLLGMLMADGYWSQVPADPKKSQQRTAPPEIEAARRDLETLPYIGLRGTVDGGRLVPGGFGS</sequence>
<evidence type="ECO:0000256" key="1">
    <source>
        <dbReference type="SAM" id="MobiDB-lite"/>
    </source>
</evidence>
<proteinExistence type="predicted"/>
<feature type="region of interest" description="Disordered" evidence="1">
    <location>
        <begin position="71"/>
        <end position="113"/>
    </location>
</feature>
<feature type="region of interest" description="Disordered" evidence="1">
    <location>
        <begin position="1"/>
        <end position="44"/>
    </location>
</feature>